<feature type="modified residue" description="N6-(pyridoxal phosphate)lysine" evidence="5 7">
    <location>
        <position position="48"/>
    </location>
</feature>
<evidence type="ECO:0000256" key="8">
    <source>
        <dbReference type="RuleBase" id="RU003738"/>
    </source>
</evidence>
<dbReference type="FunFam" id="3.20.20.10:FF:000003">
    <property type="entry name" value="Diaminopimelate decarboxylase"/>
    <property type="match status" value="1"/>
</dbReference>
<evidence type="ECO:0000256" key="7">
    <source>
        <dbReference type="PIRSR" id="PIRSR600183-50"/>
    </source>
</evidence>
<evidence type="ECO:0000256" key="2">
    <source>
        <dbReference type="ARBA" id="ARBA00022793"/>
    </source>
</evidence>
<evidence type="ECO:0000256" key="5">
    <source>
        <dbReference type="HAMAP-Rule" id="MF_02120"/>
    </source>
</evidence>
<gene>
    <name evidence="5 11" type="primary">lysA</name>
    <name evidence="11" type="ORF">IAB75_08315</name>
</gene>
<feature type="binding site" evidence="5">
    <location>
        <position position="309"/>
    </location>
    <ligand>
        <name>substrate</name>
    </ligand>
</feature>
<dbReference type="GO" id="GO:0030170">
    <property type="term" value="F:pyridoxal phosphate binding"/>
    <property type="evidence" value="ECO:0007669"/>
    <property type="project" value="UniProtKB-UniRule"/>
</dbReference>
<dbReference type="InterPro" id="IPR000183">
    <property type="entry name" value="Orn/DAP/Arg_de-COase"/>
</dbReference>
<dbReference type="PANTHER" id="PTHR43727">
    <property type="entry name" value="DIAMINOPIMELATE DECARBOXYLASE"/>
    <property type="match status" value="1"/>
</dbReference>
<evidence type="ECO:0000313" key="12">
    <source>
        <dbReference type="Proteomes" id="UP000725002"/>
    </source>
</evidence>
<dbReference type="InterPro" id="IPR029066">
    <property type="entry name" value="PLP-binding_barrel"/>
</dbReference>
<dbReference type="PRINTS" id="PR01179">
    <property type="entry name" value="ODADCRBXLASE"/>
</dbReference>
<comment type="pathway">
    <text evidence="5 8">Amino-acid biosynthesis; L-lysine biosynthesis via DAP pathway; L-lysine from DL-2,6-diaminopimelate: step 1/1.</text>
</comment>
<keyword evidence="5" id="KW-0028">Amino-acid biosynthesis</keyword>
<dbReference type="HAMAP" id="MF_02120">
    <property type="entry name" value="LysA"/>
    <property type="match status" value="1"/>
</dbReference>
<dbReference type="InterPro" id="IPR022653">
    <property type="entry name" value="De-COase2_pyr-phos_BS"/>
</dbReference>
<comment type="function">
    <text evidence="5">Specifically catalyzes the decarboxylation of meso-diaminopimelate (meso-DAP) to L-lysine.</text>
</comment>
<comment type="caution">
    <text evidence="11">The sequence shown here is derived from an EMBL/GenBank/DDBJ whole genome shotgun (WGS) entry which is preliminary data.</text>
</comment>
<dbReference type="SUPFAM" id="SSF50621">
    <property type="entry name" value="Alanine racemase C-terminal domain-like"/>
    <property type="match status" value="1"/>
</dbReference>
<organism evidence="11 12">
    <name type="scientific">Candidatus Cryptobacteroides avicola</name>
    <dbReference type="NCBI Taxonomy" id="2840757"/>
    <lineage>
        <taxon>Bacteria</taxon>
        <taxon>Pseudomonadati</taxon>
        <taxon>Bacteroidota</taxon>
        <taxon>Bacteroidia</taxon>
        <taxon>Bacteroidales</taxon>
        <taxon>Candidatus Cryptobacteroides</taxon>
    </lineage>
</organism>
<accession>A0A940DYG4</accession>
<evidence type="ECO:0000256" key="1">
    <source>
        <dbReference type="ARBA" id="ARBA00001933"/>
    </source>
</evidence>
<name>A0A940DYG4_9BACT</name>
<sequence>MFDLASIEKFEHIATPFYYYDMELLGRTVDMLSCLSARYGIDVHYAVKANVEKRILEMIAGRGIGADCVSGNEVLRALECGFPADRIVFAGVGKSDREIHDALAAGIGAFNCESLHEIYVVNAMAGAYGLRARVAVRINPNIDAHTHKYVTTGLFENKFGIARHEFEALVELLGRCRNIDFTGLHFHIGSQITEVSEVFSLEARRAGEIVSWFEDKGLHVADVDFGGGLGVDYEDPDGNPMAHFEAWFKAIVENYHRRDGQRLHLEPGRSVVAQCGTLISRVLFVKRGETKNFLILDAGMNDLVRPALYGAYHKIENLSSRFRKGFSEMQAYDVVGPVCESSDVWGQGRLLPMSVRGDLMAIRSAGAYGQVMASRYNLRDFAPAVFSDDFDGAPRYADYFGTEMPDALQHLRPAARIPGTDPESAGRI</sequence>
<evidence type="ECO:0000259" key="9">
    <source>
        <dbReference type="Pfam" id="PF00278"/>
    </source>
</evidence>
<dbReference type="GO" id="GO:0009089">
    <property type="term" value="P:lysine biosynthetic process via diaminopimelate"/>
    <property type="evidence" value="ECO:0007669"/>
    <property type="project" value="UniProtKB-UniRule"/>
</dbReference>
<dbReference type="InterPro" id="IPR009006">
    <property type="entry name" value="Ala_racemase/Decarboxylase_C"/>
</dbReference>
<evidence type="ECO:0000259" key="10">
    <source>
        <dbReference type="Pfam" id="PF02784"/>
    </source>
</evidence>
<comment type="cofactor">
    <cofactor evidence="1 5 7 8">
        <name>pyridoxal 5'-phosphate</name>
        <dbReference type="ChEBI" id="CHEBI:597326"/>
    </cofactor>
</comment>
<keyword evidence="5 8" id="KW-0457">Lysine biosynthesis</keyword>
<dbReference type="SUPFAM" id="SSF51419">
    <property type="entry name" value="PLP-binding barrel"/>
    <property type="match status" value="1"/>
</dbReference>
<feature type="binding site" evidence="5">
    <location>
        <position position="269"/>
    </location>
    <ligand>
        <name>substrate</name>
    </ligand>
</feature>
<evidence type="ECO:0000256" key="4">
    <source>
        <dbReference type="ARBA" id="ARBA00023239"/>
    </source>
</evidence>
<feature type="domain" description="Orn/DAP/Arg decarboxylase 2 N-terminal" evidence="10">
    <location>
        <begin position="40"/>
        <end position="273"/>
    </location>
</feature>
<feature type="binding site" evidence="5">
    <location>
        <begin position="266"/>
        <end position="269"/>
    </location>
    <ligand>
        <name>pyridoxal 5'-phosphate</name>
        <dbReference type="ChEBI" id="CHEBI:597326"/>
    </ligand>
</feature>
<dbReference type="Gene3D" id="3.20.20.10">
    <property type="entry name" value="Alanine racemase"/>
    <property type="match status" value="1"/>
</dbReference>
<keyword evidence="2 5" id="KW-0210">Decarboxylase</keyword>
<dbReference type="PRINTS" id="PR01181">
    <property type="entry name" value="DAPDCRBXLASE"/>
</dbReference>
<feature type="active site" description="Proton donor" evidence="7">
    <location>
        <position position="339"/>
    </location>
</feature>
<comment type="similarity">
    <text evidence="5">Belongs to the Orn/Lys/Arg decarboxylase class-II family. LysA subfamily.</text>
</comment>
<dbReference type="Gene3D" id="2.40.37.10">
    <property type="entry name" value="Lyase, Ornithine Decarboxylase, Chain A, domain 1"/>
    <property type="match status" value="1"/>
</dbReference>
<reference evidence="11" key="1">
    <citation type="submission" date="2020-10" db="EMBL/GenBank/DDBJ databases">
        <authorList>
            <person name="Gilroy R."/>
        </authorList>
    </citation>
    <scope>NUCLEOTIDE SEQUENCE</scope>
    <source>
        <strain evidence="11">G3-8215</strain>
    </source>
</reference>
<feature type="binding site" evidence="5">
    <location>
        <position position="368"/>
    </location>
    <ligand>
        <name>pyridoxal 5'-phosphate</name>
        <dbReference type="ChEBI" id="CHEBI:597326"/>
    </ligand>
</feature>
<feature type="binding site" evidence="5">
    <location>
        <position position="340"/>
    </location>
    <ligand>
        <name>substrate</name>
    </ligand>
</feature>
<evidence type="ECO:0000313" key="11">
    <source>
        <dbReference type="EMBL" id="MBO8484098.1"/>
    </source>
</evidence>
<dbReference type="GO" id="GO:0008836">
    <property type="term" value="F:diaminopimelate decarboxylase activity"/>
    <property type="evidence" value="ECO:0007669"/>
    <property type="project" value="UniProtKB-UniRule"/>
</dbReference>
<dbReference type="Pfam" id="PF02784">
    <property type="entry name" value="Orn_Arg_deC_N"/>
    <property type="match status" value="1"/>
</dbReference>
<feature type="binding site" evidence="5">
    <location>
        <position position="305"/>
    </location>
    <ligand>
        <name>substrate</name>
    </ligand>
</feature>
<reference evidence="11" key="2">
    <citation type="journal article" date="2021" name="PeerJ">
        <title>Extensive microbial diversity within the chicken gut microbiome revealed by metagenomics and culture.</title>
        <authorList>
            <person name="Gilroy R."/>
            <person name="Ravi A."/>
            <person name="Getino M."/>
            <person name="Pursley I."/>
            <person name="Horton D.L."/>
            <person name="Alikhan N.F."/>
            <person name="Baker D."/>
            <person name="Gharbi K."/>
            <person name="Hall N."/>
            <person name="Watson M."/>
            <person name="Adriaenssens E.M."/>
            <person name="Foster-Nyarko E."/>
            <person name="Jarju S."/>
            <person name="Secka A."/>
            <person name="Antonio M."/>
            <person name="Oren A."/>
            <person name="Chaudhuri R.R."/>
            <person name="La Ragione R."/>
            <person name="Hildebrand F."/>
            <person name="Pallen M.J."/>
        </authorList>
    </citation>
    <scope>NUCLEOTIDE SEQUENCE</scope>
    <source>
        <strain evidence="11">G3-8215</strain>
    </source>
</reference>
<keyword evidence="4 5" id="KW-0456">Lyase</keyword>
<dbReference type="Pfam" id="PF00278">
    <property type="entry name" value="Orn_DAP_Arg_deC"/>
    <property type="match status" value="1"/>
</dbReference>
<keyword evidence="3 5" id="KW-0663">Pyridoxal phosphate</keyword>
<dbReference type="EC" id="4.1.1.20" evidence="5 6"/>
<feature type="binding site" evidence="5">
    <location>
        <position position="228"/>
    </location>
    <ligand>
        <name>pyridoxal 5'-phosphate</name>
        <dbReference type="ChEBI" id="CHEBI:597326"/>
    </ligand>
</feature>
<proteinExistence type="inferred from homology"/>
<dbReference type="AlphaFoldDB" id="A0A940DYG4"/>
<dbReference type="PROSITE" id="PS00878">
    <property type="entry name" value="ODR_DC_2_1"/>
    <property type="match status" value="1"/>
</dbReference>
<dbReference type="InterPro" id="IPR022644">
    <property type="entry name" value="De-COase2_N"/>
</dbReference>
<dbReference type="EMBL" id="JADILV010000058">
    <property type="protein sequence ID" value="MBO8484098.1"/>
    <property type="molecule type" value="Genomic_DNA"/>
</dbReference>
<feature type="domain" description="Orn/DAP/Arg decarboxylase 2 C-terminal" evidence="9">
    <location>
        <begin position="18"/>
        <end position="366"/>
    </location>
</feature>
<protein>
    <recommendedName>
        <fullName evidence="5 6">Diaminopimelate decarboxylase</fullName>
        <shortName evidence="5">DAP decarboxylase</shortName>
        <shortName evidence="5">DAPDC</shortName>
        <ecNumber evidence="5 6">4.1.1.20</ecNumber>
    </recommendedName>
</protein>
<dbReference type="Proteomes" id="UP000725002">
    <property type="component" value="Unassembled WGS sequence"/>
</dbReference>
<dbReference type="NCBIfam" id="TIGR01048">
    <property type="entry name" value="lysA"/>
    <property type="match status" value="1"/>
</dbReference>
<dbReference type="InterPro" id="IPR022643">
    <property type="entry name" value="De-COase2_C"/>
</dbReference>
<dbReference type="InterPro" id="IPR002986">
    <property type="entry name" value="DAP_deCOOHase_LysA"/>
</dbReference>
<dbReference type="CDD" id="cd06828">
    <property type="entry name" value="PLPDE_III_DapDC"/>
    <property type="match status" value="1"/>
</dbReference>
<evidence type="ECO:0000256" key="3">
    <source>
        <dbReference type="ARBA" id="ARBA00022898"/>
    </source>
</evidence>
<feature type="binding site" evidence="5">
    <location>
        <position position="368"/>
    </location>
    <ligand>
        <name>substrate</name>
    </ligand>
</feature>
<evidence type="ECO:0000256" key="6">
    <source>
        <dbReference type="NCBIfam" id="TIGR01048"/>
    </source>
</evidence>
<comment type="catalytic activity">
    <reaction evidence="5 8">
        <text>meso-2,6-diaminopimelate + H(+) = L-lysine + CO2</text>
        <dbReference type="Rhea" id="RHEA:15101"/>
        <dbReference type="ChEBI" id="CHEBI:15378"/>
        <dbReference type="ChEBI" id="CHEBI:16526"/>
        <dbReference type="ChEBI" id="CHEBI:32551"/>
        <dbReference type="ChEBI" id="CHEBI:57791"/>
        <dbReference type="EC" id="4.1.1.20"/>
    </reaction>
</comment>
<dbReference type="PANTHER" id="PTHR43727:SF2">
    <property type="entry name" value="GROUP IV DECARBOXYLASE"/>
    <property type="match status" value="1"/>
</dbReference>
<comment type="subunit">
    <text evidence="5">Homodimer.</text>
</comment>